<name>A0ABS5IA12_9PROT</name>
<evidence type="ECO:0000313" key="2">
    <source>
        <dbReference type="Proteomes" id="UP000680714"/>
    </source>
</evidence>
<gene>
    <name evidence="1" type="ORF">KEC16_05985</name>
</gene>
<evidence type="ECO:0000313" key="1">
    <source>
        <dbReference type="EMBL" id="MBR9971257.1"/>
    </source>
</evidence>
<reference evidence="1 2" key="1">
    <citation type="submission" date="2021-04" db="EMBL/GenBank/DDBJ databases">
        <title>Magnetospirillum sulfuroxidans sp. nov., a facultative chemolithoautotrophic sulfur-oxidizing alphaproteobacterium isolated from freshwater sediment and proposals for Paramagetospirillum gen. nov., and Magnetospirillaceae fam. nov.</title>
        <authorList>
            <person name="Koziaeva V."/>
            <person name="Geelhoed J.S."/>
            <person name="Sorokin D.Y."/>
            <person name="Grouzdev D.S."/>
        </authorList>
    </citation>
    <scope>NUCLEOTIDE SEQUENCE [LARGE SCALE GENOMIC DNA]</scope>
    <source>
        <strain evidence="1 2">J10</strain>
    </source>
</reference>
<proteinExistence type="predicted"/>
<sequence>MSDPKHLIIGGMCLPLDIEALEALPINPGGVFQFDFTFHDIRFAIRYEEAEEHGALRIVGDVGPMPFSAESPVARAGLNQIMRRANDVLSPSFRVALGRMVLGTEMAIERPVTATKLIATVAAQLIPATPYLDLIALYIRPPMAPAKKGDAALRPEWRKKALPAATRR</sequence>
<dbReference type="Proteomes" id="UP000680714">
    <property type="component" value="Unassembled WGS sequence"/>
</dbReference>
<comment type="caution">
    <text evidence="1">The sequence shown here is derived from an EMBL/GenBank/DDBJ whole genome shotgun (WGS) entry which is preliminary data.</text>
</comment>
<dbReference type="RefSeq" id="WP_211546833.1">
    <property type="nucleotide sequence ID" value="NZ_JAGTUF010000003.1"/>
</dbReference>
<organism evidence="1 2">
    <name type="scientific">Magnetospirillum sulfuroxidans</name>
    <dbReference type="NCBI Taxonomy" id="611300"/>
    <lineage>
        <taxon>Bacteria</taxon>
        <taxon>Pseudomonadati</taxon>
        <taxon>Pseudomonadota</taxon>
        <taxon>Alphaproteobacteria</taxon>
        <taxon>Rhodospirillales</taxon>
        <taxon>Rhodospirillaceae</taxon>
        <taxon>Magnetospirillum</taxon>
    </lineage>
</organism>
<keyword evidence="2" id="KW-1185">Reference proteome</keyword>
<accession>A0ABS5IA12</accession>
<dbReference type="EMBL" id="JAGTUF010000003">
    <property type="protein sequence ID" value="MBR9971257.1"/>
    <property type="molecule type" value="Genomic_DNA"/>
</dbReference>
<protein>
    <submittedName>
        <fullName evidence="1">Uncharacterized protein</fullName>
    </submittedName>
</protein>